<evidence type="ECO:0000256" key="7">
    <source>
        <dbReference type="SAM" id="Phobius"/>
    </source>
</evidence>
<dbReference type="PANTHER" id="PTHR30625">
    <property type="entry name" value="PROTEIN TOLQ"/>
    <property type="match status" value="1"/>
</dbReference>
<protein>
    <submittedName>
        <fullName evidence="9">MotA/TolQ/ExbB proton channel family protein</fullName>
    </submittedName>
</protein>
<dbReference type="GO" id="GO:0005886">
    <property type="term" value="C:plasma membrane"/>
    <property type="evidence" value="ECO:0007669"/>
    <property type="project" value="UniProtKB-SubCell"/>
</dbReference>
<organism evidence="9">
    <name type="scientific">hydrothermal vent metagenome</name>
    <dbReference type="NCBI Taxonomy" id="652676"/>
    <lineage>
        <taxon>unclassified sequences</taxon>
        <taxon>metagenomes</taxon>
        <taxon>ecological metagenomes</taxon>
    </lineage>
</organism>
<evidence type="ECO:0000256" key="6">
    <source>
        <dbReference type="ARBA" id="ARBA00023136"/>
    </source>
</evidence>
<evidence type="ECO:0000259" key="8">
    <source>
        <dbReference type="Pfam" id="PF01618"/>
    </source>
</evidence>
<evidence type="ECO:0000256" key="3">
    <source>
        <dbReference type="ARBA" id="ARBA00022475"/>
    </source>
</evidence>
<dbReference type="PANTHER" id="PTHR30625:SF11">
    <property type="entry name" value="MOTA_TOLQ_EXBB PROTON CHANNEL DOMAIN-CONTAINING PROTEIN"/>
    <property type="match status" value="1"/>
</dbReference>
<keyword evidence="3" id="KW-1003">Cell membrane</keyword>
<comment type="subcellular location">
    <subcellularLocation>
        <location evidence="1">Cell membrane</location>
        <topology evidence="1">Multi-pass membrane protein</topology>
    </subcellularLocation>
</comment>
<feature type="transmembrane region" description="Helical" evidence="7">
    <location>
        <begin position="12"/>
        <end position="31"/>
    </location>
</feature>
<proteinExistence type="inferred from homology"/>
<accession>A0A3B1AFC8</accession>
<evidence type="ECO:0000256" key="1">
    <source>
        <dbReference type="ARBA" id="ARBA00004651"/>
    </source>
</evidence>
<keyword evidence="5 7" id="KW-1133">Transmembrane helix</keyword>
<keyword evidence="6 7" id="KW-0472">Membrane</keyword>
<feature type="domain" description="MotA/TolQ/ExbB proton channel" evidence="8">
    <location>
        <begin position="67"/>
        <end position="187"/>
    </location>
</feature>
<name>A0A3B1AFC8_9ZZZZ</name>
<keyword evidence="4 7" id="KW-0812">Transmembrane</keyword>
<dbReference type="EMBL" id="UOFV01000478">
    <property type="protein sequence ID" value="VAX04556.1"/>
    <property type="molecule type" value="Genomic_DNA"/>
</dbReference>
<dbReference type="InterPro" id="IPR050790">
    <property type="entry name" value="ExbB/TolQ_transport"/>
</dbReference>
<evidence type="ECO:0000256" key="2">
    <source>
        <dbReference type="ARBA" id="ARBA00010442"/>
    </source>
</evidence>
<sequence>MFEIVKSGGWLMVPIILCSIVALAIIGERLWSLQRKRIIPKHLVAQIWHLQSKGKLSGEQISTVRNSSPLGQVLASGLSNVNNSREVMKESIEETGRHVVHELERYMNSLGTIAAITPLLGLLGTVIGMIKVFSVITSQGVGNPAVLAGGISEALITTAAGLSVAIPALMAHRYFRGLIDGLVVYMEQEAIKMVEVIHGDRESDVSVPTTQAPPAT</sequence>
<dbReference type="AlphaFoldDB" id="A0A3B1AFC8"/>
<dbReference type="Pfam" id="PF01618">
    <property type="entry name" value="MotA_ExbB"/>
    <property type="match status" value="1"/>
</dbReference>
<reference evidence="9" key="1">
    <citation type="submission" date="2018-06" db="EMBL/GenBank/DDBJ databases">
        <authorList>
            <person name="Zhirakovskaya E."/>
        </authorList>
    </citation>
    <scope>NUCLEOTIDE SEQUENCE</scope>
</reference>
<evidence type="ECO:0000256" key="5">
    <source>
        <dbReference type="ARBA" id="ARBA00022989"/>
    </source>
</evidence>
<dbReference type="InterPro" id="IPR002898">
    <property type="entry name" value="MotA_ExbB_proton_chnl"/>
</dbReference>
<evidence type="ECO:0000313" key="9">
    <source>
        <dbReference type="EMBL" id="VAX04556.1"/>
    </source>
</evidence>
<dbReference type="GO" id="GO:0017038">
    <property type="term" value="P:protein import"/>
    <property type="evidence" value="ECO:0007669"/>
    <property type="project" value="TreeGrafter"/>
</dbReference>
<feature type="transmembrane region" description="Helical" evidence="7">
    <location>
        <begin position="145"/>
        <end position="169"/>
    </location>
</feature>
<evidence type="ECO:0000256" key="4">
    <source>
        <dbReference type="ARBA" id="ARBA00022692"/>
    </source>
</evidence>
<gene>
    <name evidence="9" type="ORF">MNBD_GAMMA19-1077</name>
</gene>
<comment type="similarity">
    <text evidence="2">Belongs to the ExbB/TolQ family.</text>
</comment>
<feature type="transmembrane region" description="Helical" evidence="7">
    <location>
        <begin position="110"/>
        <end position="133"/>
    </location>
</feature>